<feature type="non-terminal residue" evidence="1">
    <location>
        <position position="60"/>
    </location>
</feature>
<feature type="non-terminal residue" evidence="1">
    <location>
        <position position="1"/>
    </location>
</feature>
<proteinExistence type="predicted"/>
<protein>
    <submittedName>
        <fullName evidence="1">Uncharacterized protein</fullName>
    </submittedName>
</protein>
<evidence type="ECO:0000313" key="2">
    <source>
        <dbReference type="Proteomes" id="UP000052976"/>
    </source>
</evidence>
<name>A0A091EAL1_CORBR</name>
<dbReference type="Gene3D" id="1.10.287.210">
    <property type="match status" value="1"/>
</dbReference>
<dbReference type="SUPFAM" id="SSF58069">
    <property type="entry name" value="Virus ectodomain"/>
    <property type="match status" value="1"/>
</dbReference>
<sequence>AAIDFLLLAHGHSCEDFQGMCCMNVSDHSVSIHKHFSNLQRGLRNLRETDNPIANWLKGL</sequence>
<accession>A0A091EAL1</accession>
<gene>
    <name evidence="1" type="ORF">N302_12996</name>
</gene>
<organism evidence="1 2">
    <name type="scientific">Corvus brachyrhynchos</name>
    <name type="common">American crow</name>
    <dbReference type="NCBI Taxonomy" id="85066"/>
    <lineage>
        <taxon>Eukaryota</taxon>
        <taxon>Metazoa</taxon>
        <taxon>Chordata</taxon>
        <taxon>Craniata</taxon>
        <taxon>Vertebrata</taxon>
        <taxon>Euteleostomi</taxon>
        <taxon>Archelosauria</taxon>
        <taxon>Archosauria</taxon>
        <taxon>Dinosauria</taxon>
        <taxon>Saurischia</taxon>
        <taxon>Theropoda</taxon>
        <taxon>Coelurosauria</taxon>
        <taxon>Aves</taxon>
        <taxon>Neognathae</taxon>
        <taxon>Neoaves</taxon>
        <taxon>Telluraves</taxon>
        <taxon>Australaves</taxon>
        <taxon>Passeriformes</taxon>
        <taxon>Corvoidea</taxon>
        <taxon>Corvidae</taxon>
        <taxon>Corvus</taxon>
    </lineage>
</organism>
<reference evidence="1 2" key="1">
    <citation type="submission" date="2014-04" db="EMBL/GenBank/DDBJ databases">
        <title>Genome evolution of avian class.</title>
        <authorList>
            <person name="Zhang G."/>
            <person name="Li C."/>
        </authorList>
    </citation>
    <scope>NUCLEOTIDE SEQUENCE [LARGE SCALE GENOMIC DNA]</scope>
    <source>
        <strain evidence="1">BGI_N302</strain>
    </source>
</reference>
<dbReference type="Proteomes" id="UP000052976">
    <property type="component" value="Unassembled WGS sequence"/>
</dbReference>
<evidence type="ECO:0000313" key="1">
    <source>
        <dbReference type="EMBL" id="KFO54196.1"/>
    </source>
</evidence>
<keyword evidence="2" id="KW-1185">Reference proteome</keyword>
<dbReference type="EMBL" id="KK718086">
    <property type="protein sequence ID" value="KFO54196.1"/>
    <property type="molecule type" value="Genomic_DNA"/>
</dbReference>
<dbReference type="AlphaFoldDB" id="A0A091EAL1"/>